<dbReference type="AlphaFoldDB" id="A0AAN7V5U3"/>
<dbReference type="FunFam" id="3.40.50.150:FF:000036">
    <property type="entry name" value="DNA (cytosine-5)-methyltransferase"/>
    <property type="match status" value="1"/>
</dbReference>
<gene>
    <name evidence="17" type="ORF">RI129_012110</name>
</gene>
<feature type="active site" evidence="12 14">
    <location>
        <position position="901"/>
    </location>
</feature>
<dbReference type="InterPro" id="IPR018117">
    <property type="entry name" value="C5_DNA_meth_AS"/>
</dbReference>
<dbReference type="InterPro" id="IPR031303">
    <property type="entry name" value="C5_meth_CS"/>
</dbReference>
<dbReference type="Gene3D" id="2.30.30.490">
    <property type="match status" value="2"/>
</dbReference>
<dbReference type="InterPro" id="IPR001025">
    <property type="entry name" value="BAH_dom"/>
</dbReference>
<keyword evidence="11" id="KW-0539">Nucleus</keyword>
<evidence type="ECO:0000256" key="4">
    <source>
        <dbReference type="ARBA" id="ARBA00022679"/>
    </source>
</evidence>
<dbReference type="PANTHER" id="PTHR10629:SF52">
    <property type="entry name" value="DNA (CYTOSINE-5)-METHYLTRANSFERASE 1"/>
    <property type="match status" value="1"/>
</dbReference>
<dbReference type="InterPro" id="IPR002857">
    <property type="entry name" value="Znf_CXXC"/>
</dbReference>
<protein>
    <recommendedName>
        <fullName evidence="2">DNA (cytosine-5-)-methyltransferase</fullName>
        <ecNumber evidence="2">2.1.1.37</ecNumber>
    </recommendedName>
</protein>
<evidence type="ECO:0000256" key="10">
    <source>
        <dbReference type="ARBA" id="ARBA00023125"/>
    </source>
</evidence>
<sequence length="1276" mass="145103">MNSSSTSMSDKKRKVDETVSSLPLVEENYSKKLKILQDSNVTKKDLIKNQSIKSERCTICRQYLDEVALYNGHPNNSTEEFISLTDPRLMLFTGNETDINEIDVHPIHKVTYFSIYDKNGHLCPFDTGLIESNKMLYFSGYIKPIYEDDPSLDDGIPTYDMGPINEWFLAGFDGGEKALVGFSTSFAEYYLMDASPEYEPLMKIMRIKINLAKIVIEFLLEEGIQEPTYEDLLQHLFATDDPDQTEDTLLRHAQFICDQVSSFDANADNDEPLLITSPCMRTLVGMAGVTFRARKKMRKMENKGVKKKPMPWSKATTTKLVQEVFETFFPDQIDKKENDDKGPRRKRCGICEACQTSDCGKCSHCRNMLKFGGTGRSKQACLMRRCPNMAIQAANEDASDCENDETENTCIESKASLSKCVIHKVEWIGAVTVKHKSRTYYNSAQVGDIVIESDDCVMLNSQEPNQPLWIARVGYMWQEREETLFHAHLFCRGSDTVLGETSDPRELFVVDVCENCPLGSIVRKAKVEKRKMSKNWSKCGGLDSLPPRLDDDGQTFFYSKRYDSEYSRFVDLHEEYTNNSLPYTPCDCCRRRNQKKKQESITYDNGVVYWRGDIYKVGSGVFLEPETFGFKFNITDTIRSVIQKDTDIDHDLYPEYYRKRSEHLKGSNAETPNPFCIGLIEDIAEISNSVQIRVRIFYRPENTHENVFLSYKKDLNLVYWSVEEKTINFNLVTGKCYIASINALEVSVDKWSNSGPYRFYFTQAYDAKKQKFYNVPSEGAHIGLITKGKGKGKGKSNQVDTELKDVPPKWEIPRKLKCMDVFAGCGGLSEGLHQANIAETKWAIEKEPSAARAFKLNNPNATVYTEDCNELLRLILSEEENKRKGLPKKGEVELLVGGPPCQGFSGMNRFNAGQYSFFKNSLIASYLSFCDYYRPAYFILENVRNFVSFKRSMVLKLTLRCLLAIGYQVTFGVLQAGHYGVPQTRRRLIIMAAAPGFLLPVYPEPQHVFSKKGCQLSVPVDDFKYYTGARWGSSAPYRTITVRDAMSDLPNIENGGNLQKMQYDSGPISHFQRLIRGCNSTDWVIDHICKEMAPIVESRMTHIPIYSGADWRDLPNIVLRLSDGTFTSKLKYPYRSKKQKQTDPCRSVCACATVGQCDPADRQSNTLIPWCLPHTADRHNNWSGLYGRLGWDGFFSTTVTNPEPMGKQGRVLHPEQHRVVSVRECARSQGFPDKYQFHGNILDKHRQVGNAVPPPLGTAIGREIGKSLTLTMKHIN</sequence>
<evidence type="ECO:0000313" key="18">
    <source>
        <dbReference type="Proteomes" id="UP001329430"/>
    </source>
</evidence>
<dbReference type="GO" id="GO:0005634">
    <property type="term" value="C:nucleus"/>
    <property type="evidence" value="ECO:0007669"/>
    <property type="project" value="UniProtKB-SubCell"/>
</dbReference>
<dbReference type="Gene3D" id="3.90.120.10">
    <property type="entry name" value="DNA Methylase, subunit A, domain 2"/>
    <property type="match status" value="1"/>
</dbReference>
<evidence type="ECO:0000256" key="8">
    <source>
        <dbReference type="ARBA" id="ARBA00022771"/>
    </source>
</evidence>
<dbReference type="GO" id="GO:0006346">
    <property type="term" value="P:DNA methylation-dependent constitutive heterochromatin formation"/>
    <property type="evidence" value="ECO:0007669"/>
    <property type="project" value="InterPro"/>
</dbReference>
<dbReference type="PANTHER" id="PTHR10629">
    <property type="entry name" value="CYTOSINE-SPECIFIC METHYLTRANSFERASE"/>
    <property type="match status" value="1"/>
</dbReference>
<comment type="subcellular location">
    <subcellularLocation>
        <location evidence="1">Nucleus</location>
    </subcellularLocation>
</comment>
<evidence type="ECO:0000256" key="2">
    <source>
        <dbReference type="ARBA" id="ARBA00011975"/>
    </source>
</evidence>
<dbReference type="GO" id="GO:0044027">
    <property type="term" value="P:negative regulation of gene expression via chromosomal CpG island methylation"/>
    <property type="evidence" value="ECO:0007669"/>
    <property type="project" value="TreeGrafter"/>
</dbReference>
<proteinExistence type="inferred from homology"/>
<dbReference type="InterPro" id="IPR029063">
    <property type="entry name" value="SAM-dependent_MTases_sf"/>
</dbReference>
<evidence type="ECO:0000256" key="1">
    <source>
        <dbReference type="ARBA" id="ARBA00004123"/>
    </source>
</evidence>
<dbReference type="Pfam" id="PF12047">
    <property type="entry name" value="DNMT1-RFD"/>
    <property type="match status" value="1"/>
</dbReference>
<keyword evidence="3 14" id="KW-0489">Methyltransferase</keyword>
<keyword evidence="10" id="KW-0238">DNA-binding</keyword>
<dbReference type="GO" id="GO:0032259">
    <property type="term" value="P:methylation"/>
    <property type="evidence" value="ECO:0007669"/>
    <property type="project" value="UniProtKB-KW"/>
</dbReference>
<dbReference type="InterPro" id="IPR043151">
    <property type="entry name" value="BAH_sf"/>
</dbReference>
<evidence type="ECO:0000256" key="12">
    <source>
        <dbReference type="PIRSR" id="PIRSR037404-1"/>
    </source>
</evidence>
<dbReference type="Gene3D" id="3.40.50.150">
    <property type="entry name" value="Vaccinia Virus protein VP39"/>
    <property type="match status" value="1"/>
</dbReference>
<dbReference type="Pfam" id="PF00145">
    <property type="entry name" value="DNA_methylase"/>
    <property type="match status" value="1"/>
</dbReference>
<dbReference type="InterPro" id="IPR022702">
    <property type="entry name" value="Cytosine_MeTrfase1_RFD"/>
</dbReference>
<keyword evidence="7" id="KW-0677">Repeat</keyword>
<dbReference type="PROSITE" id="PS00094">
    <property type="entry name" value="C5_MTASE_1"/>
    <property type="match status" value="1"/>
</dbReference>
<dbReference type="InterPro" id="IPR001525">
    <property type="entry name" value="C5_MeTfrase"/>
</dbReference>
<evidence type="ECO:0000256" key="7">
    <source>
        <dbReference type="ARBA" id="ARBA00022737"/>
    </source>
</evidence>
<accession>A0AAN7V5U3</accession>
<dbReference type="Pfam" id="PF02008">
    <property type="entry name" value="zf-CXXC"/>
    <property type="match status" value="1"/>
</dbReference>
<keyword evidence="6" id="KW-0479">Metal-binding</keyword>
<reference evidence="17 18" key="1">
    <citation type="journal article" date="2024" name="Insects">
        <title>An Improved Chromosome-Level Genome Assembly of the Firefly Pyrocoelia pectoralis.</title>
        <authorList>
            <person name="Fu X."/>
            <person name="Meyer-Rochow V.B."/>
            <person name="Ballantyne L."/>
            <person name="Zhu X."/>
        </authorList>
    </citation>
    <scope>NUCLEOTIDE SEQUENCE [LARGE SCALE GENOMIC DNA]</scope>
    <source>
        <strain evidence="17">XCY_ONT2</strain>
    </source>
</reference>
<evidence type="ECO:0000256" key="14">
    <source>
        <dbReference type="PROSITE-ProRule" id="PRU01016"/>
    </source>
</evidence>
<evidence type="ECO:0000256" key="9">
    <source>
        <dbReference type="ARBA" id="ARBA00022833"/>
    </source>
</evidence>
<dbReference type="Gene3D" id="1.10.10.2230">
    <property type="match status" value="1"/>
</dbReference>
<dbReference type="PRINTS" id="PR00105">
    <property type="entry name" value="C5METTRFRASE"/>
</dbReference>
<dbReference type="PROSITE" id="PS51038">
    <property type="entry name" value="BAH"/>
    <property type="match status" value="2"/>
</dbReference>
<dbReference type="GO" id="GO:0003682">
    <property type="term" value="F:chromatin binding"/>
    <property type="evidence" value="ECO:0007669"/>
    <property type="project" value="InterPro"/>
</dbReference>
<dbReference type="Proteomes" id="UP001329430">
    <property type="component" value="Chromosome 9"/>
</dbReference>
<dbReference type="PROSITE" id="PS51058">
    <property type="entry name" value="ZF_CXXC"/>
    <property type="match status" value="1"/>
</dbReference>
<dbReference type="FunFam" id="3.90.120.10:FF:000001">
    <property type="entry name" value="DNA (cytosine-5)-methyltransferase"/>
    <property type="match status" value="1"/>
</dbReference>
<organism evidence="17 18">
    <name type="scientific">Pyrocoelia pectoralis</name>
    <dbReference type="NCBI Taxonomy" id="417401"/>
    <lineage>
        <taxon>Eukaryota</taxon>
        <taxon>Metazoa</taxon>
        <taxon>Ecdysozoa</taxon>
        <taxon>Arthropoda</taxon>
        <taxon>Hexapoda</taxon>
        <taxon>Insecta</taxon>
        <taxon>Pterygota</taxon>
        <taxon>Neoptera</taxon>
        <taxon>Endopterygota</taxon>
        <taxon>Coleoptera</taxon>
        <taxon>Polyphaga</taxon>
        <taxon>Elateriformia</taxon>
        <taxon>Elateroidea</taxon>
        <taxon>Lampyridae</taxon>
        <taxon>Lampyrinae</taxon>
        <taxon>Pyrocoelia</taxon>
    </lineage>
</organism>
<dbReference type="EMBL" id="JAVRBK010000009">
    <property type="protein sequence ID" value="KAK5639618.1"/>
    <property type="molecule type" value="Genomic_DNA"/>
</dbReference>
<keyword evidence="18" id="KW-1185">Reference proteome</keyword>
<feature type="domain" description="BAH" evidence="15">
    <location>
        <begin position="656"/>
        <end position="776"/>
    </location>
</feature>
<evidence type="ECO:0000313" key="17">
    <source>
        <dbReference type="EMBL" id="KAK5639618.1"/>
    </source>
</evidence>
<dbReference type="PROSITE" id="PS00095">
    <property type="entry name" value="C5_MTASE_2"/>
    <property type="match status" value="1"/>
</dbReference>
<keyword evidence="4 14" id="KW-0808">Transferase</keyword>
<dbReference type="InterPro" id="IPR050390">
    <property type="entry name" value="C5-Methyltransferase"/>
</dbReference>
<evidence type="ECO:0000259" key="16">
    <source>
        <dbReference type="PROSITE" id="PS51058"/>
    </source>
</evidence>
<evidence type="ECO:0000256" key="6">
    <source>
        <dbReference type="ARBA" id="ARBA00022723"/>
    </source>
</evidence>
<dbReference type="EC" id="2.1.1.37" evidence="2"/>
<dbReference type="CDD" id="cd04760">
    <property type="entry name" value="BAH_Dnmt1_I"/>
    <property type="match status" value="1"/>
</dbReference>
<dbReference type="GO" id="GO:0008270">
    <property type="term" value="F:zinc ion binding"/>
    <property type="evidence" value="ECO:0007669"/>
    <property type="project" value="UniProtKB-KW"/>
</dbReference>
<dbReference type="GO" id="GO:0003886">
    <property type="term" value="F:DNA (cytosine-5-)-methyltransferase activity"/>
    <property type="evidence" value="ECO:0007669"/>
    <property type="project" value="UniProtKB-EC"/>
</dbReference>
<dbReference type="SUPFAM" id="SSF53335">
    <property type="entry name" value="S-adenosyl-L-methionine-dependent methyltransferases"/>
    <property type="match status" value="1"/>
</dbReference>
<keyword evidence="8 13" id="KW-0863">Zinc-finger</keyword>
<keyword evidence="5 14" id="KW-0949">S-adenosyl-L-methionine</keyword>
<evidence type="ECO:0000259" key="15">
    <source>
        <dbReference type="PROSITE" id="PS51038"/>
    </source>
</evidence>
<keyword evidence="9" id="KW-0862">Zinc</keyword>
<evidence type="ECO:0000256" key="3">
    <source>
        <dbReference type="ARBA" id="ARBA00022603"/>
    </source>
</evidence>
<feature type="domain" description="BAH" evidence="15">
    <location>
        <begin position="449"/>
        <end position="573"/>
    </location>
</feature>
<dbReference type="PROSITE" id="PS51679">
    <property type="entry name" value="SAM_MT_C5"/>
    <property type="match status" value="1"/>
</dbReference>
<dbReference type="GO" id="GO:0003677">
    <property type="term" value="F:DNA binding"/>
    <property type="evidence" value="ECO:0007669"/>
    <property type="project" value="UniProtKB-KW"/>
</dbReference>
<dbReference type="SMART" id="SM00439">
    <property type="entry name" value="BAH"/>
    <property type="match status" value="2"/>
</dbReference>
<comment type="similarity">
    <text evidence="14">Belongs to the class I-like SAM-binding methyltransferase superfamily. C5-methyltransferase family.</text>
</comment>
<evidence type="ECO:0000256" key="13">
    <source>
        <dbReference type="PROSITE-ProRule" id="PRU00509"/>
    </source>
</evidence>
<name>A0AAN7V5U3_9COLE</name>
<dbReference type="Pfam" id="PF01426">
    <property type="entry name" value="BAH"/>
    <property type="match status" value="2"/>
</dbReference>
<dbReference type="PIRSF" id="PIRSF037404">
    <property type="entry name" value="DNMT1"/>
    <property type="match status" value="1"/>
</dbReference>
<evidence type="ECO:0000256" key="11">
    <source>
        <dbReference type="ARBA" id="ARBA00023242"/>
    </source>
</evidence>
<feature type="domain" description="CXXC-type" evidence="16">
    <location>
        <begin position="341"/>
        <end position="387"/>
    </location>
</feature>
<comment type="caution">
    <text evidence="17">The sequence shown here is derived from an EMBL/GenBank/DDBJ whole genome shotgun (WGS) entry which is preliminary data.</text>
</comment>
<evidence type="ECO:0000256" key="5">
    <source>
        <dbReference type="ARBA" id="ARBA00022691"/>
    </source>
</evidence>